<dbReference type="GO" id="GO:0016020">
    <property type="term" value="C:membrane"/>
    <property type="evidence" value="ECO:0007669"/>
    <property type="project" value="InterPro"/>
</dbReference>
<dbReference type="PANTHER" id="PTHR34220">
    <property type="entry name" value="SENSOR HISTIDINE KINASE YPDA"/>
    <property type="match status" value="1"/>
</dbReference>
<dbReference type="EMBL" id="FOYX01000003">
    <property type="protein sequence ID" value="SFR85727.1"/>
    <property type="molecule type" value="Genomic_DNA"/>
</dbReference>
<feature type="transmembrane region" description="Helical" evidence="1">
    <location>
        <begin position="12"/>
        <end position="36"/>
    </location>
</feature>
<feature type="transmembrane region" description="Helical" evidence="1">
    <location>
        <begin position="48"/>
        <end position="75"/>
    </location>
</feature>
<evidence type="ECO:0000256" key="1">
    <source>
        <dbReference type="SAM" id="Phobius"/>
    </source>
</evidence>
<protein>
    <submittedName>
        <fullName evidence="3">GHKL domain-containing protein</fullName>
    </submittedName>
</protein>
<dbReference type="Proteomes" id="UP000199462">
    <property type="component" value="Unassembled WGS sequence"/>
</dbReference>
<accession>A0A1I6K3G3</accession>
<dbReference type="PANTHER" id="PTHR34220:SF7">
    <property type="entry name" value="SENSOR HISTIDINE KINASE YPDA"/>
    <property type="match status" value="1"/>
</dbReference>
<evidence type="ECO:0000313" key="3">
    <source>
        <dbReference type="EMBL" id="SFR85727.1"/>
    </source>
</evidence>
<dbReference type="GO" id="GO:0000155">
    <property type="term" value="F:phosphorelay sensor kinase activity"/>
    <property type="evidence" value="ECO:0007669"/>
    <property type="project" value="InterPro"/>
</dbReference>
<dbReference type="AlphaFoldDB" id="A0A1I6K3G3"/>
<dbReference type="Gene3D" id="3.30.565.10">
    <property type="entry name" value="Histidine kinase-like ATPase, C-terminal domain"/>
    <property type="match status" value="1"/>
</dbReference>
<evidence type="ECO:0000259" key="2">
    <source>
        <dbReference type="Pfam" id="PF06580"/>
    </source>
</evidence>
<gene>
    <name evidence="3" type="ORF">SAMN04488010_3437</name>
</gene>
<reference evidence="4" key="1">
    <citation type="submission" date="2016-10" db="EMBL/GenBank/DDBJ databases">
        <authorList>
            <person name="Varghese N."/>
            <person name="Submissions S."/>
        </authorList>
    </citation>
    <scope>NUCLEOTIDE SEQUENCE [LARGE SCALE GENOMIC DNA]</scope>
    <source>
        <strain evidence="4">DSM 19891</strain>
    </source>
</reference>
<dbReference type="InterPro" id="IPR010559">
    <property type="entry name" value="Sig_transdc_His_kin_internal"/>
</dbReference>
<dbReference type="RefSeq" id="WP_091904804.1">
    <property type="nucleotide sequence ID" value="NZ_FOYX01000003.1"/>
</dbReference>
<feature type="domain" description="Signal transduction histidine kinase internal region" evidence="2">
    <location>
        <begin position="87"/>
        <end position="163"/>
    </location>
</feature>
<keyword evidence="1" id="KW-0812">Transmembrane</keyword>
<organism evidence="3 4">
    <name type="scientific">Maribacter stanieri</name>
    <dbReference type="NCBI Taxonomy" id="440514"/>
    <lineage>
        <taxon>Bacteria</taxon>
        <taxon>Pseudomonadati</taxon>
        <taxon>Bacteroidota</taxon>
        <taxon>Flavobacteriia</taxon>
        <taxon>Flavobacteriales</taxon>
        <taxon>Flavobacteriaceae</taxon>
        <taxon>Maribacter</taxon>
    </lineage>
</organism>
<dbReference type="Pfam" id="PF06580">
    <property type="entry name" value="His_kinase"/>
    <property type="match status" value="1"/>
</dbReference>
<dbReference type="STRING" id="440514.SAMN04488010_3437"/>
<keyword evidence="4" id="KW-1185">Reference proteome</keyword>
<name>A0A1I6K3G3_9FLAO</name>
<keyword evidence="1" id="KW-1133">Transmembrane helix</keyword>
<keyword evidence="1" id="KW-0472">Membrane</keyword>
<dbReference type="InterPro" id="IPR050640">
    <property type="entry name" value="Bact_2-comp_sensor_kinase"/>
</dbReference>
<dbReference type="SUPFAM" id="SSF55874">
    <property type="entry name" value="ATPase domain of HSP90 chaperone/DNA topoisomerase II/histidine kinase"/>
    <property type="match status" value="1"/>
</dbReference>
<sequence length="271" mass="31633">MIPFLKNNNWFVIKFIIAISILIPLGILTYEFIVLGNESVVFLANYPLAISIIIIVYYSIIIVSIIVWLISKLLALLTLKNEMRKIEILHLQSQVNPHFFFNMLNTVYGLVDQDTDKTKKLILKLSEVMRYSIYEGDKMTVTIEEEVNYIHNFIELQKIRYHKTIDVKFTTHIEKNISITPLMLIMLVENAFKHGVENLRENAYVHITLKVDDHKMIFEIENNFDESEPPQKEGIGLSNLKRRLKLVYPKMHELTIASHSGKYKAQLLIQL</sequence>
<evidence type="ECO:0000313" key="4">
    <source>
        <dbReference type="Proteomes" id="UP000199462"/>
    </source>
</evidence>
<proteinExistence type="predicted"/>
<dbReference type="InterPro" id="IPR036890">
    <property type="entry name" value="HATPase_C_sf"/>
</dbReference>